<evidence type="ECO:0000313" key="3">
    <source>
        <dbReference type="Proteomes" id="UP000198704"/>
    </source>
</evidence>
<dbReference type="RefSeq" id="WP_091719354.1">
    <property type="nucleotide sequence ID" value="NZ_FNHS01000014.1"/>
</dbReference>
<evidence type="ECO:0000313" key="2">
    <source>
        <dbReference type="EMBL" id="SDO04127.1"/>
    </source>
</evidence>
<dbReference type="Proteomes" id="UP000198704">
    <property type="component" value="Unassembled WGS sequence"/>
</dbReference>
<feature type="signal peptide" evidence="1">
    <location>
        <begin position="1"/>
        <end position="21"/>
    </location>
</feature>
<reference evidence="3" key="1">
    <citation type="submission" date="2016-10" db="EMBL/GenBank/DDBJ databases">
        <authorList>
            <person name="Varghese N."/>
            <person name="Submissions S."/>
        </authorList>
    </citation>
    <scope>NUCLEOTIDE SEQUENCE [LARGE SCALE GENOMIC DNA]</scope>
    <source>
        <strain evidence="3">BL47</strain>
    </source>
</reference>
<dbReference type="OrthoDB" id="9964560at2"/>
<feature type="chain" id="PRO_5011736242" description="Secreted protein" evidence="1">
    <location>
        <begin position="22"/>
        <end position="148"/>
    </location>
</feature>
<evidence type="ECO:0008006" key="4">
    <source>
        <dbReference type="Google" id="ProtNLM"/>
    </source>
</evidence>
<keyword evidence="3" id="KW-1185">Reference proteome</keyword>
<evidence type="ECO:0000256" key="1">
    <source>
        <dbReference type="SAM" id="SignalP"/>
    </source>
</evidence>
<name>A0A1H0GB62_9HYPH</name>
<accession>A0A1H0GB62</accession>
<proteinExistence type="predicted"/>
<protein>
    <recommendedName>
        <fullName evidence="4">Secreted protein</fullName>
    </recommendedName>
</protein>
<dbReference type="AlphaFoldDB" id="A0A1H0GB62"/>
<keyword evidence="1" id="KW-0732">Signal</keyword>
<sequence length="148" mass="15748">MQRFRPALVLTVLAAGAPAAAAPQPPRWTTYEPSARTDGTPGRCLAYRRGVQQDGATRWYVFQVFNDCNRPVQAVCDIAYTPHCDYGRDMAVAAHLDAPVSPYGESPPFGHYAPTETGAVPGCFFARCDAAELALNSGAKGGTGLTGR</sequence>
<gene>
    <name evidence="2" type="ORF">SAMN05216360_11422</name>
</gene>
<dbReference type="EMBL" id="FNHS01000014">
    <property type="protein sequence ID" value="SDO04127.1"/>
    <property type="molecule type" value="Genomic_DNA"/>
</dbReference>
<dbReference type="STRING" id="582672.SAMN05216360_11422"/>
<organism evidence="2 3">
    <name type="scientific">Methylobacterium phyllostachyos</name>
    <dbReference type="NCBI Taxonomy" id="582672"/>
    <lineage>
        <taxon>Bacteria</taxon>
        <taxon>Pseudomonadati</taxon>
        <taxon>Pseudomonadota</taxon>
        <taxon>Alphaproteobacteria</taxon>
        <taxon>Hyphomicrobiales</taxon>
        <taxon>Methylobacteriaceae</taxon>
        <taxon>Methylobacterium</taxon>
    </lineage>
</organism>